<dbReference type="Pfam" id="PF03096">
    <property type="entry name" value="Ndr"/>
    <property type="match status" value="1"/>
</dbReference>
<dbReference type="InterPro" id="IPR029058">
    <property type="entry name" value="AB_hydrolase_fold"/>
</dbReference>
<evidence type="ECO:0000313" key="2">
    <source>
        <dbReference type="EMBL" id="KAG5377556.1"/>
    </source>
</evidence>
<dbReference type="Gene3D" id="3.40.50.1820">
    <property type="entry name" value="alpha/beta hydrolase"/>
    <property type="match status" value="1"/>
</dbReference>
<organism evidence="2 3">
    <name type="scientific">Brassica rapa subsp. trilocularis</name>
    <dbReference type="NCBI Taxonomy" id="1813537"/>
    <lineage>
        <taxon>Eukaryota</taxon>
        <taxon>Viridiplantae</taxon>
        <taxon>Streptophyta</taxon>
        <taxon>Embryophyta</taxon>
        <taxon>Tracheophyta</taxon>
        <taxon>Spermatophyta</taxon>
        <taxon>Magnoliopsida</taxon>
        <taxon>eudicotyledons</taxon>
        <taxon>Gunneridae</taxon>
        <taxon>Pentapetalae</taxon>
        <taxon>rosids</taxon>
        <taxon>malvids</taxon>
        <taxon>Brassicales</taxon>
        <taxon>Brassicaceae</taxon>
        <taxon>Brassiceae</taxon>
        <taxon>Brassica</taxon>
    </lineage>
</organism>
<sequence length="150" mass="17594">MVLQIKHKDRVLGLILISPQRKAPSWSEWAYYKLVSNLLYYNGMSGLLKDHFLQRYFSKEARVSYDVCIHLLGERHVISLRLLLEAINRRHDITDGLRSLKCQEQPHAMLIPMAFFFVGFGLYRPGRVSDRPWSPLSPRRVSFCLHRVLV</sequence>
<proteinExistence type="inferred from homology"/>
<dbReference type="Proteomes" id="UP000823674">
    <property type="component" value="Chromosome A07"/>
</dbReference>
<dbReference type="PANTHER" id="PTHR11034">
    <property type="entry name" value="N-MYC DOWNSTREAM REGULATED"/>
    <property type="match status" value="1"/>
</dbReference>
<protein>
    <submittedName>
        <fullName evidence="2">Uncharacterized protein</fullName>
    </submittedName>
</protein>
<comment type="similarity">
    <text evidence="1">Belongs to the NDRG family.</text>
</comment>
<accession>A0ABQ7KWW0</accession>
<evidence type="ECO:0000256" key="1">
    <source>
        <dbReference type="ARBA" id="ARBA00005598"/>
    </source>
</evidence>
<dbReference type="InterPro" id="IPR004142">
    <property type="entry name" value="NDRG"/>
</dbReference>
<keyword evidence="3" id="KW-1185">Reference proteome</keyword>
<evidence type="ECO:0000313" key="3">
    <source>
        <dbReference type="Proteomes" id="UP000823674"/>
    </source>
</evidence>
<dbReference type="EMBL" id="JADBGQ010000009">
    <property type="protein sequence ID" value="KAG5377556.1"/>
    <property type="molecule type" value="Genomic_DNA"/>
</dbReference>
<name>A0ABQ7KWW0_BRACM</name>
<reference evidence="2 3" key="1">
    <citation type="submission" date="2021-03" db="EMBL/GenBank/DDBJ databases">
        <authorList>
            <person name="King G.J."/>
            <person name="Bancroft I."/>
            <person name="Baten A."/>
            <person name="Bloomfield J."/>
            <person name="Borpatragohain P."/>
            <person name="He Z."/>
            <person name="Irish N."/>
            <person name="Irwin J."/>
            <person name="Liu K."/>
            <person name="Mauleon R.P."/>
            <person name="Moore J."/>
            <person name="Morris R."/>
            <person name="Ostergaard L."/>
            <person name="Wang B."/>
            <person name="Wells R."/>
        </authorList>
    </citation>
    <scope>NUCLEOTIDE SEQUENCE [LARGE SCALE GENOMIC DNA]</scope>
    <source>
        <strain evidence="2">R-o-18</strain>
        <tissue evidence="2">Leaf</tissue>
    </source>
</reference>
<gene>
    <name evidence="2" type="primary">A07p001560.1_BraROA</name>
    <name evidence="2" type="ORF">IGI04_025398</name>
</gene>
<comment type="caution">
    <text evidence="2">The sequence shown here is derived from an EMBL/GenBank/DDBJ whole genome shotgun (WGS) entry which is preliminary data.</text>
</comment>